<evidence type="ECO:0000256" key="7">
    <source>
        <dbReference type="ARBA" id="ARBA00025034"/>
    </source>
</evidence>
<gene>
    <name evidence="16" type="primary">yidC</name>
    <name evidence="16" type="ORF">KDL28_25695</name>
</gene>
<comment type="subcellular location">
    <subcellularLocation>
        <location evidence="1 12">Membrane</location>
        <topology evidence="1 12">Multi-pass membrane protein</topology>
    </subcellularLocation>
</comment>
<accession>A0ABT1A622</accession>
<evidence type="ECO:0000256" key="11">
    <source>
        <dbReference type="ARBA" id="ARBA00033342"/>
    </source>
</evidence>
<evidence type="ECO:0000256" key="6">
    <source>
        <dbReference type="ARBA" id="ARBA00023136"/>
    </source>
</evidence>
<evidence type="ECO:0000256" key="3">
    <source>
        <dbReference type="ARBA" id="ARBA00015325"/>
    </source>
</evidence>
<evidence type="ECO:0000259" key="15">
    <source>
        <dbReference type="Pfam" id="PF02096"/>
    </source>
</evidence>
<comment type="subunit">
    <text evidence="8">Interacts with the Sec translocase complex via SecD. Specifically interacts with transmembrane segments of nascent integral membrane proteins during membrane integration.</text>
</comment>
<dbReference type="Proteomes" id="UP001165283">
    <property type="component" value="Unassembled WGS sequence"/>
</dbReference>
<organism evidence="16 17">
    <name type="scientific">Pseudonocardia humida</name>
    <dbReference type="NCBI Taxonomy" id="2800819"/>
    <lineage>
        <taxon>Bacteria</taxon>
        <taxon>Bacillati</taxon>
        <taxon>Actinomycetota</taxon>
        <taxon>Actinomycetes</taxon>
        <taxon>Pseudonocardiales</taxon>
        <taxon>Pseudonocardiaceae</taxon>
        <taxon>Pseudonocardia</taxon>
    </lineage>
</organism>
<keyword evidence="5 14" id="KW-1133">Transmembrane helix</keyword>
<evidence type="ECO:0000256" key="8">
    <source>
        <dbReference type="ARBA" id="ARBA00026028"/>
    </source>
</evidence>
<keyword evidence="4 12" id="KW-0812">Transmembrane</keyword>
<dbReference type="Pfam" id="PF02096">
    <property type="entry name" value="60KD_IMP"/>
    <property type="match status" value="1"/>
</dbReference>
<evidence type="ECO:0000256" key="9">
    <source>
        <dbReference type="ARBA" id="ARBA00031538"/>
    </source>
</evidence>
<feature type="domain" description="Membrane insertase YidC/Oxa/ALB C-terminal" evidence="15">
    <location>
        <begin position="32"/>
        <end position="259"/>
    </location>
</feature>
<evidence type="ECO:0000256" key="4">
    <source>
        <dbReference type="ARBA" id="ARBA00022692"/>
    </source>
</evidence>
<dbReference type="InterPro" id="IPR001708">
    <property type="entry name" value="YidC/ALB3/OXA1/COX18"/>
</dbReference>
<dbReference type="RefSeq" id="WP_252442431.1">
    <property type="nucleotide sequence ID" value="NZ_JAGSOV010000054.1"/>
</dbReference>
<evidence type="ECO:0000256" key="2">
    <source>
        <dbReference type="ARBA" id="ARBA00010527"/>
    </source>
</evidence>
<evidence type="ECO:0000313" key="17">
    <source>
        <dbReference type="Proteomes" id="UP001165283"/>
    </source>
</evidence>
<evidence type="ECO:0000256" key="10">
    <source>
        <dbReference type="ARBA" id="ARBA00033245"/>
    </source>
</evidence>
<dbReference type="InterPro" id="IPR028055">
    <property type="entry name" value="YidC/Oxa/ALB_C"/>
</dbReference>
<feature type="compositionally biased region" description="Low complexity" evidence="13">
    <location>
        <begin position="272"/>
        <end position="283"/>
    </location>
</feature>
<keyword evidence="6 14" id="KW-0472">Membrane</keyword>
<keyword evidence="17" id="KW-1185">Reference proteome</keyword>
<protein>
    <recommendedName>
        <fullName evidence="3">Membrane protein insertase YidC</fullName>
    </recommendedName>
    <alternativeName>
        <fullName evidence="11">Foldase YidC</fullName>
    </alternativeName>
    <alternativeName>
        <fullName evidence="10">Membrane integrase YidC</fullName>
    </alternativeName>
    <alternativeName>
        <fullName evidence="9">Membrane protein YidC</fullName>
    </alternativeName>
</protein>
<evidence type="ECO:0000256" key="5">
    <source>
        <dbReference type="ARBA" id="ARBA00022989"/>
    </source>
</evidence>
<evidence type="ECO:0000256" key="14">
    <source>
        <dbReference type="SAM" id="Phobius"/>
    </source>
</evidence>
<reference evidence="16" key="1">
    <citation type="submission" date="2021-04" db="EMBL/GenBank/DDBJ databases">
        <title>Pseudonocardia sp. nov., isolated from sandy soil of mangrove forest.</title>
        <authorList>
            <person name="Zan Z."/>
            <person name="Huang R."/>
            <person name="Liu W."/>
        </authorList>
    </citation>
    <scope>NUCLEOTIDE SEQUENCE</scope>
    <source>
        <strain evidence="16">S2-4</strain>
    </source>
</reference>
<feature type="transmembrane region" description="Helical" evidence="14">
    <location>
        <begin position="221"/>
        <end position="245"/>
    </location>
</feature>
<dbReference type="PANTHER" id="PTHR12428">
    <property type="entry name" value="OXA1"/>
    <property type="match status" value="1"/>
</dbReference>
<evidence type="ECO:0000256" key="1">
    <source>
        <dbReference type="ARBA" id="ARBA00004141"/>
    </source>
</evidence>
<comment type="function">
    <text evidence="7">Required for the insertion and/or proper folding and/or complex formation of integral membrane proteins into the membrane. Involved in integration of membrane proteins that insert both dependently and independently of the Sec translocase complex, as well as at least some lipoproteins. Aids folding of multispanning membrane proteins.</text>
</comment>
<dbReference type="NCBIfam" id="NF002899">
    <property type="entry name" value="PRK03449.1"/>
    <property type="match status" value="1"/>
</dbReference>
<dbReference type="NCBIfam" id="TIGR03592">
    <property type="entry name" value="yidC_oxa1_cterm"/>
    <property type="match status" value="1"/>
</dbReference>
<evidence type="ECO:0000313" key="16">
    <source>
        <dbReference type="EMBL" id="MCO1658465.1"/>
    </source>
</evidence>
<dbReference type="EMBL" id="JAGSOV010000054">
    <property type="protein sequence ID" value="MCO1658465.1"/>
    <property type="molecule type" value="Genomic_DNA"/>
</dbReference>
<evidence type="ECO:0000256" key="12">
    <source>
        <dbReference type="RuleBase" id="RU003945"/>
    </source>
</evidence>
<comment type="similarity">
    <text evidence="2">Belongs to the OXA1/ALB3/YidC family. Type 1 subfamily.</text>
</comment>
<dbReference type="PANTHER" id="PTHR12428:SF65">
    <property type="entry name" value="CYTOCHROME C OXIDASE ASSEMBLY PROTEIN COX18, MITOCHONDRIAL"/>
    <property type="match status" value="1"/>
</dbReference>
<sequence length="291" mass="31369">MLDPLYYAVSAPLWLWHQLFAAVLGPSSGPAWALSVVFLVLTVRALMIRLFLAQVRSGRAMAAIAPQLAELRRRHRDDPARLLARTRALQAEHGVSTGRALLPALLQAPVFLGVLHVLNGFNRPGLSFAENAAIANYAFGPAEVRSFLEARLFGSPLSAYLAMPQELLDSFGAPVARLDVVLVAVPLLLLSALATHLTARATLRRQPPVGPTAAVARALPWVFPLGVVVGGVLLPFPVAIGVYWLTTNAWTLVQQHLAHRALDRTPPPAPHRAPVAAPRPGAKPVRRRPGR</sequence>
<name>A0ABT1A622_9PSEU</name>
<feature type="transmembrane region" description="Helical" evidence="14">
    <location>
        <begin position="180"/>
        <end position="201"/>
    </location>
</feature>
<evidence type="ECO:0000256" key="13">
    <source>
        <dbReference type="SAM" id="MobiDB-lite"/>
    </source>
</evidence>
<comment type="caution">
    <text evidence="16">The sequence shown here is derived from an EMBL/GenBank/DDBJ whole genome shotgun (WGS) entry which is preliminary data.</text>
</comment>
<feature type="region of interest" description="Disordered" evidence="13">
    <location>
        <begin position="262"/>
        <end position="291"/>
    </location>
</feature>
<proteinExistence type="inferred from homology"/>
<feature type="transmembrane region" description="Helical" evidence="14">
    <location>
        <begin position="31"/>
        <end position="52"/>
    </location>
</feature>